<evidence type="ECO:0000313" key="2">
    <source>
        <dbReference type="Proteomes" id="UP001054837"/>
    </source>
</evidence>
<protein>
    <submittedName>
        <fullName evidence="1">Uncharacterized protein</fullName>
    </submittedName>
</protein>
<dbReference type="EMBL" id="BPLQ01004264">
    <property type="protein sequence ID" value="GIY06811.1"/>
    <property type="molecule type" value="Genomic_DNA"/>
</dbReference>
<comment type="caution">
    <text evidence="1">The sequence shown here is derived from an EMBL/GenBank/DDBJ whole genome shotgun (WGS) entry which is preliminary data.</text>
</comment>
<organism evidence="1 2">
    <name type="scientific">Caerostris darwini</name>
    <dbReference type="NCBI Taxonomy" id="1538125"/>
    <lineage>
        <taxon>Eukaryota</taxon>
        <taxon>Metazoa</taxon>
        <taxon>Ecdysozoa</taxon>
        <taxon>Arthropoda</taxon>
        <taxon>Chelicerata</taxon>
        <taxon>Arachnida</taxon>
        <taxon>Araneae</taxon>
        <taxon>Araneomorphae</taxon>
        <taxon>Entelegynae</taxon>
        <taxon>Araneoidea</taxon>
        <taxon>Araneidae</taxon>
        <taxon>Caerostris</taxon>
    </lineage>
</organism>
<dbReference type="Proteomes" id="UP001054837">
    <property type="component" value="Unassembled WGS sequence"/>
</dbReference>
<keyword evidence="2" id="KW-1185">Reference proteome</keyword>
<gene>
    <name evidence="1" type="ORF">CDAR_76521</name>
</gene>
<proteinExistence type="predicted"/>
<sequence>MPRRRCSLLVRGRKRYLSKCFFVASQMKLDRCERLKKTCPSPPVPPSVSLIAKQQQHRMPNPSSHQNRCGSLERCQQFLISGNKPRDFSKGPRDQGSISGTPLITELAPIFCKRRSPSFSPYAISVSMYQVQSGGHVSPKIEGFKIVLNNNREFLHTVF</sequence>
<evidence type="ECO:0000313" key="1">
    <source>
        <dbReference type="EMBL" id="GIY06811.1"/>
    </source>
</evidence>
<dbReference type="AlphaFoldDB" id="A0AAV4QCZ5"/>
<name>A0AAV4QCZ5_9ARAC</name>
<accession>A0AAV4QCZ5</accession>
<reference evidence="1 2" key="1">
    <citation type="submission" date="2021-06" db="EMBL/GenBank/DDBJ databases">
        <title>Caerostris darwini draft genome.</title>
        <authorList>
            <person name="Kono N."/>
            <person name="Arakawa K."/>
        </authorList>
    </citation>
    <scope>NUCLEOTIDE SEQUENCE [LARGE SCALE GENOMIC DNA]</scope>
</reference>